<accession>A0A1D3D237</accession>
<keyword evidence="3" id="KW-1185">Reference proteome</keyword>
<proteinExistence type="predicted"/>
<feature type="compositionally biased region" description="Low complexity" evidence="1">
    <location>
        <begin position="1107"/>
        <end position="1117"/>
    </location>
</feature>
<comment type="caution">
    <text evidence="2">The sequence shown here is derived from an EMBL/GenBank/DDBJ whole genome shotgun (WGS) entry which is preliminary data.</text>
</comment>
<feature type="compositionally biased region" description="Basic and acidic residues" evidence="1">
    <location>
        <begin position="1269"/>
        <end position="1283"/>
    </location>
</feature>
<sequence length="1300" mass="137373">MLARLLGKDASAASDGMHQHQQTVLLSLLSEVVPAVFAEAMPELPPLFPLRLRQMQQLETEPLSSLQSDSAAAGSVPPPRCRCELRRTVALCLGEAFDRMKPSAWLSAATALPPPTMAAGAVAAASCAGDSSLLLYVLDEPLISHCLLLMQADASRGPLAAQLAVEQRSNNARRDRGEACKVTCSAAAAAAADMMRLSHGRLLLLHSRAAMACLLRLLGGAGTSSASRSSSSHASRSSSNASRSTSSDMLEVVTDLEWEAAATGSAGLITPLSIASAAAGVMGSDLSVPWQEELLPSLLQQQQQQHKLVMTVWRSFALSALQQIGELLLHAVQVASGDLRASVRRAALGVLHACATRRASLLQLSSGNGISILLPQALVDSAPCVRELLSDAAPLVRQQALRVARSCAAAAPLGETARCCRSLLIEALGATPDHAATKAFVTGALAADVVSCLVNKSHDAEAPPNTDVDEGVAARVQTPPPHPGRRSLENCSNSPLAASAAARARGACSAFSALNLRRAVRLLAGLCAVAREHLETSLVPLLLPRVHYLLQSQQQALQQRTLQDLAATLLEACLNEYLKCCFGETEDQRKGQQQEGDALLKPAAPGSALLQLAEELGAFCPHPLLLQAGTRLLCQVSVQLQQEDVRDSLLDLFAVSLALIYSMKDRIHELQHQEQHRHHPSQRGELQHEAEKTPLVSMLQALQFASWAVACLAAGLRMHRVPQGGAAAAAEPQHASAFPAVALQPKLSPTTLTSSRAAAAAKETFDIEHCVFHLLCDVLALLQEKGAMTAVAWQSICCFLQAAPSFLGSPRLAARLTAAIAAATAAGPSQLPRVEPRRAYKTVGRVDTTDLPAALQALYGLVKALQREDASSADARHAAAVTAPAEAATSSVCDALHGLALQVGPLLEVLIPRQQLQGQRRQAAWASVSCTTATLILLLTRTLQQLGLVYHSEMLPQTAALLFSSSKTVARAASLLLKETLSGSAAAPSAAGRLQECLDSAALIVDGLSCLAARLPPSCSGAVHAAASGADAAATAACISAWIDGLPPSLAGIATDAAVTPWLSRTSPHLLPLLPAAFAALLHLRLAADLRAALLRGFRVSDRPGGESDSAGSAAAAAREELDSSASDTGDLAGSGSRAFPEQQEHASGWQQLHGAEPGRAVQLVSSEHLAMTRRMRKAFSTVQLQLSAEDTRDRLIRELVDAAVCFESELRLWEDNAQRLASAPLHVQQQRGGGAGKGPRWQKRRQLHQAESSAPTCRRRKRRRFGIRKGEDPRDSDWARDEETSDITAESDEDFEAAF</sequence>
<gene>
    <name evidence="2" type="ORF">cyc_01754</name>
</gene>
<protein>
    <submittedName>
        <fullName evidence="2">Uncharacterized protein</fullName>
    </submittedName>
</protein>
<dbReference type="EMBL" id="JROU02001071">
    <property type="protein sequence ID" value="OEH77515.1"/>
    <property type="molecule type" value="Genomic_DNA"/>
</dbReference>
<dbReference type="InParanoid" id="A0A1D3D237"/>
<evidence type="ECO:0000256" key="1">
    <source>
        <dbReference type="SAM" id="MobiDB-lite"/>
    </source>
</evidence>
<evidence type="ECO:0000313" key="3">
    <source>
        <dbReference type="Proteomes" id="UP000095192"/>
    </source>
</evidence>
<organism evidence="2 3">
    <name type="scientific">Cyclospora cayetanensis</name>
    <dbReference type="NCBI Taxonomy" id="88456"/>
    <lineage>
        <taxon>Eukaryota</taxon>
        <taxon>Sar</taxon>
        <taxon>Alveolata</taxon>
        <taxon>Apicomplexa</taxon>
        <taxon>Conoidasida</taxon>
        <taxon>Coccidia</taxon>
        <taxon>Eucoccidiorida</taxon>
        <taxon>Eimeriorina</taxon>
        <taxon>Eimeriidae</taxon>
        <taxon>Cyclospora</taxon>
    </lineage>
</organism>
<feature type="compositionally biased region" description="Basic residues" evidence="1">
    <location>
        <begin position="1258"/>
        <end position="1268"/>
    </location>
</feature>
<feature type="region of interest" description="Disordered" evidence="1">
    <location>
        <begin position="224"/>
        <end position="246"/>
    </location>
</feature>
<dbReference type="VEuPathDB" id="ToxoDB:LOC34618710"/>
<feature type="region of interest" description="Disordered" evidence="1">
    <location>
        <begin position="670"/>
        <end position="689"/>
    </location>
</feature>
<dbReference type="VEuPathDB" id="ToxoDB:cyc_01754"/>
<dbReference type="Proteomes" id="UP000095192">
    <property type="component" value="Unassembled WGS sequence"/>
</dbReference>
<dbReference type="SUPFAM" id="SSF48371">
    <property type="entry name" value="ARM repeat"/>
    <property type="match status" value="1"/>
</dbReference>
<dbReference type="InterPro" id="IPR016024">
    <property type="entry name" value="ARM-type_fold"/>
</dbReference>
<name>A0A1D3D237_9EIME</name>
<reference evidence="2 3" key="1">
    <citation type="journal article" date="2016" name="BMC Genomics">
        <title>Comparative genomics reveals Cyclospora cayetanensis possesses coccidia-like metabolism and invasion components but unique surface antigens.</title>
        <authorList>
            <person name="Liu S."/>
            <person name="Wang L."/>
            <person name="Zheng H."/>
            <person name="Xu Z."/>
            <person name="Roellig D.M."/>
            <person name="Li N."/>
            <person name="Frace M.A."/>
            <person name="Tang K."/>
            <person name="Arrowood M.J."/>
            <person name="Moss D.M."/>
            <person name="Zhang L."/>
            <person name="Feng Y."/>
            <person name="Xiao L."/>
        </authorList>
    </citation>
    <scope>NUCLEOTIDE SEQUENCE [LARGE SCALE GENOMIC DNA]</scope>
    <source>
        <strain evidence="2 3">CHN_HEN01</strain>
    </source>
</reference>
<feature type="region of interest" description="Disordered" evidence="1">
    <location>
        <begin position="1225"/>
        <end position="1300"/>
    </location>
</feature>
<feature type="region of interest" description="Disordered" evidence="1">
    <location>
        <begin position="1103"/>
        <end position="1155"/>
    </location>
</feature>
<evidence type="ECO:0000313" key="2">
    <source>
        <dbReference type="EMBL" id="OEH77515.1"/>
    </source>
</evidence>
<feature type="compositionally biased region" description="Acidic residues" evidence="1">
    <location>
        <begin position="1284"/>
        <end position="1300"/>
    </location>
</feature>